<keyword evidence="3" id="KW-0150">Chloroplast</keyword>
<gene>
    <name evidence="3" type="primary">orf459</name>
</gene>
<proteinExistence type="predicted"/>
<dbReference type="InterPro" id="IPR027434">
    <property type="entry name" value="Homing_endonucl"/>
</dbReference>
<keyword evidence="3" id="KW-0540">Nuclease</keyword>
<dbReference type="EMBL" id="KT625415">
    <property type="protein sequence ID" value="ALO63095.1"/>
    <property type="molecule type" value="Genomic_DNA"/>
</dbReference>
<name>A0A0S2LP01_9CHLO</name>
<evidence type="ECO:0000259" key="2">
    <source>
        <dbReference type="Pfam" id="PF00961"/>
    </source>
</evidence>
<dbReference type="PANTHER" id="PTHR36181">
    <property type="entry name" value="INTRON-ENCODED ENDONUCLEASE AI3-RELATED"/>
    <property type="match status" value="1"/>
</dbReference>
<keyword evidence="3" id="KW-0255">Endonuclease</keyword>
<geneLocation type="chloroplast" evidence="3"/>
<feature type="domain" description="Homing endonuclease LAGLIDADG" evidence="2">
    <location>
        <begin position="304"/>
        <end position="404"/>
    </location>
</feature>
<dbReference type="InterPro" id="IPR004860">
    <property type="entry name" value="LAGLIDADG_dom"/>
</dbReference>
<dbReference type="AlphaFoldDB" id="A0A0S2LP01"/>
<dbReference type="PANTHER" id="PTHR36181:SF2">
    <property type="entry name" value="INTRON-ENCODED ENDONUCLEASE AI3-RELATED"/>
    <property type="match status" value="1"/>
</dbReference>
<sequence length="459" mass="53224">MLEQSDRIVRFIYCQSTHFVFSGQQINAALQVPLTHKFSTFCAFSGIILMDFCCQYTYTDTKNPVFDSYYYLVFTKSNIAGINQQGTKQKKFGPSETIRGAMSFIYMFVMYNCLDASRLLFSHQIVFSKTGSSAIQYSKFSHSSSDFDFEEYSLNLPQHKANVDIAFLEWFIGFTEGDGSFGFTDRPSFTINQADENVLSYIRTTLGFGTVRRYTEERSVTKKAQKKDRTKETETESVTDARYSVTAADDIKRLITLFNGNSYLTKVHARFSEWVVCYNKTYNTNIKVLPCKDPDTLTLKSHWLAGFWDAEGGFSAYVSKQANRSTNCRLYCRAYVSQKGEYALFEKITKLFCTGKVVVVNSNEQYYRVEASSIKSLNIVREYFNNHKLHSKKHIVYSVWLKIVNLYLLKQHFNNMDKLKQRCERLQKLNAAFTELRTVDYLFEYMEKLYAEDNDSDLS</sequence>
<dbReference type="SUPFAM" id="SSF55608">
    <property type="entry name" value="Homing endonucleases"/>
    <property type="match status" value="2"/>
</dbReference>
<dbReference type="RefSeq" id="YP_009184996.1">
    <property type="nucleotide sequence ID" value="NC_028583.1"/>
</dbReference>
<keyword evidence="3" id="KW-0934">Plastid</keyword>
<dbReference type="GO" id="GO:0004519">
    <property type="term" value="F:endonuclease activity"/>
    <property type="evidence" value="ECO:0007669"/>
    <property type="project" value="UniProtKB-KW"/>
</dbReference>
<keyword evidence="1" id="KW-0175">Coiled coil</keyword>
<protein>
    <submittedName>
        <fullName evidence="3">Putative LAGLIDADG homing endonuclease</fullName>
    </submittedName>
</protein>
<dbReference type="InterPro" id="IPR051289">
    <property type="entry name" value="LAGLIDADG_Endonuclease"/>
</dbReference>
<evidence type="ECO:0000256" key="1">
    <source>
        <dbReference type="SAM" id="Coils"/>
    </source>
</evidence>
<reference evidence="3" key="1">
    <citation type="journal article" date="2015" name="BMC Evol. Biol.">
        <title>Chloroplast phylogenomic analysis of chlorophyte green algae identifies a novel lineage sister to the Sphaeropleales (Chlorophyceae).</title>
        <authorList>
            <person name="Lemieux C."/>
            <person name="Vincent A.T."/>
            <person name="Labarre A."/>
            <person name="Otis C."/>
            <person name="Turmel M."/>
        </authorList>
    </citation>
    <scope>NUCLEOTIDE SEQUENCE</scope>
</reference>
<feature type="coiled-coil region" evidence="1">
    <location>
        <begin position="409"/>
        <end position="436"/>
    </location>
</feature>
<accession>A0A0S2LP01</accession>
<dbReference type="GeneID" id="26378719"/>
<dbReference type="Gene3D" id="3.10.28.10">
    <property type="entry name" value="Homing endonucleases"/>
    <property type="match status" value="2"/>
</dbReference>
<evidence type="ECO:0000313" key="3">
    <source>
        <dbReference type="EMBL" id="ALO63095.1"/>
    </source>
</evidence>
<organism evidence="3">
    <name type="scientific">Hafniomonas laevis</name>
    <dbReference type="NCBI Taxonomy" id="436124"/>
    <lineage>
        <taxon>Eukaryota</taxon>
        <taxon>Viridiplantae</taxon>
        <taxon>Chlorophyta</taxon>
        <taxon>core chlorophytes</taxon>
        <taxon>Chlorophyceae</taxon>
        <taxon>CS clade</taxon>
        <taxon>Chlamydomonadales</taxon>
        <taxon>Dunaliellaceae</taxon>
        <taxon>Hafniomonas</taxon>
    </lineage>
</organism>
<dbReference type="GO" id="GO:0005739">
    <property type="term" value="C:mitochondrion"/>
    <property type="evidence" value="ECO:0007669"/>
    <property type="project" value="UniProtKB-ARBA"/>
</dbReference>
<keyword evidence="3" id="KW-0378">Hydrolase</keyword>
<dbReference type="Pfam" id="PF00961">
    <property type="entry name" value="LAGLIDADG_1"/>
    <property type="match status" value="1"/>
</dbReference>